<dbReference type="STRING" id="306902.C4Y371"/>
<name>C4Y371_CLAL4</name>
<feature type="compositionally biased region" description="Acidic residues" evidence="1">
    <location>
        <begin position="584"/>
        <end position="593"/>
    </location>
</feature>
<dbReference type="VEuPathDB" id="FungiDB:CLUG_02984"/>
<dbReference type="InParanoid" id="C4Y371"/>
<dbReference type="InterPro" id="IPR000904">
    <property type="entry name" value="Sec7_dom"/>
</dbReference>
<dbReference type="PROSITE" id="PS50190">
    <property type="entry name" value="SEC7"/>
    <property type="match status" value="1"/>
</dbReference>
<evidence type="ECO:0000256" key="1">
    <source>
        <dbReference type="SAM" id="MobiDB-lite"/>
    </source>
</evidence>
<dbReference type="AlphaFoldDB" id="C4Y371"/>
<dbReference type="SMART" id="SM00222">
    <property type="entry name" value="Sec7"/>
    <property type="match status" value="1"/>
</dbReference>
<protein>
    <recommendedName>
        <fullName evidence="2">SEC7 domain-containing protein</fullName>
    </recommendedName>
</protein>
<dbReference type="RefSeq" id="XP_002617540.1">
    <property type="nucleotide sequence ID" value="XM_002617494.1"/>
</dbReference>
<dbReference type="InterPro" id="IPR023394">
    <property type="entry name" value="Sec7_C_sf"/>
</dbReference>
<proteinExistence type="predicted"/>
<evidence type="ECO:0000313" key="3">
    <source>
        <dbReference type="EMBL" id="EEQ38858.1"/>
    </source>
</evidence>
<dbReference type="Pfam" id="PF01369">
    <property type="entry name" value="Sec7"/>
    <property type="match status" value="1"/>
</dbReference>
<dbReference type="SUPFAM" id="SSF48425">
    <property type="entry name" value="Sec7 domain"/>
    <property type="match status" value="1"/>
</dbReference>
<dbReference type="GeneID" id="8497765"/>
<dbReference type="Proteomes" id="UP000007703">
    <property type="component" value="Unassembled WGS sequence"/>
</dbReference>
<feature type="compositionally biased region" description="Polar residues" evidence="1">
    <location>
        <begin position="239"/>
        <end position="252"/>
    </location>
</feature>
<dbReference type="EMBL" id="CH408078">
    <property type="protein sequence ID" value="EEQ38858.1"/>
    <property type="molecule type" value="Genomic_DNA"/>
</dbReference>
<dbReference type="PANTHER" id="PTHR10663:SF405">
    <property type="entry name" value="ARF GUANINE NUCLEOTIDE EXCHANGE FACTOR SYT1"/>
    <property type="match status" value="1"/>
</dbReference>
<dbReference type="OrthoDB" id="2157641at2759"/>
<reference evidence="3 4" key="1">
    <citation type="journal article" date="2009" name="Nature">
        <title>Evolution of pathogenicity and sexual reproduction in eight Candida genomes.</title>
        <authorList>
            <person name="Butler G."/>
            <person name="Rasmussen M.D."/>
            <person name="Lin M.F."/>
            <person name="Santos M.A."/>
            <person name="Sakthikumar S."/>
            <person name="Munro C.A."/>
            <person name="Rheinbay E."/>
            <person name="Grabherr M."/>
            <person name="Forche A."/>
            <person name="Reedy J.L."/>
            <person name="Agrafioti I."/>
            <person name="Arnaud M.B."/>
            <person name="Bates S."/>
            <person name="Brown A.J."/>
            <person name="Brunke S."/>
            <person name="Costanzo M.C."/>
            <person name="Fitzpatrick D.A."/>
            <person name="de Groot P.W."/>
            <person name="Harris D."/>
            <person name="Hoyer L.L."/>
            <person name="Hube B."/>
            <person name="Klis F.M."/>
            <person name="Kodira C."/>
            <person name="Lennard N."/>
            <person name="Logue M.E."/>
            <person name="Martin R."/>
            <person name="Neiman A.M."/>
            <person name="Nikolaou E."/>
            <person name="Quail M.A."/>
            <person name="Quinn J."/>
            <person name="Santos M.C."/>
            <person name="Schmitzberger F.F."/>
            <person name="Sherlock G."/>
            <person name="Shah P."/>
            <person name="Silverstein K.A."/>
            <person name="Skrzypek M.S."/>
            <person name="Soll D."/>
            <person name="Staggs R."/>
            <person name="Stansfield I."/>
            <person name="Stumpf M.P."/>
            <person name="Sudbery P.E."/>
            <person name="Srikantha T."/>
            <person name="Zeng Q."/>
            <person name="Berman J."/>
            <person name="Berriman M."/>
            <person name="Heitman J."/>
            <person name="Gow N.A."/>
            <person name="Lorenz M.C."/>
            <person name="Birren B.W."/>
            <person name="Kellis M."/>
            <person name="Cuomo C.A."/>
        </authorList>
    </citation>
    <scope>NUCLEOTIDE SEQUENCE [LARGE SCALE GENOMIC DNA]</scope>
    <source>
        <strain evidence="3 4">ATCC 42720</strain>
    </source>
</reference>
<organism evidence="3 4">
    <name type="scientific">Clavispora lusitaniae (strain ATCC 42720)</name>
    <name type="common">Yeast</name>
    <name type="synonym">Candida lusitaniae</name>
    <dbReference type="NCBI Taxonomy" id="306902"/>
    <lineage>
        <taxon>Eukaryota</taxon>
        <taxon>Fungi</taxon>
        <taxon>Dikarya</taxon>
        <taxon>Ascomycota</taxon>
        <taxon>Saccharomycotina</taxon>
        <taxon>Pichiomycetes</taxon>
        <taxon>Metschnikowiaceae</taxon>
        <taxon>Clavispora</taxon>
    </lineage>
</organism>
<feature type="domain" description="SEC7" evidence="2">
    <location>
        <begin position="3"/>
        <end position="195"/>
    </location>
</feature>
<feature type="region of interest" description="Disordered" evidence="1">
    <location>
        <begin position="572"/>
        <end position="599"/>
    </location>
</feature>
<feature type="compositionally biased region" description="Basic and acidic residues" evidence="1">
    <location>
        <begin position="1"/>
        <end position="17"/>
    </location>
</feature>
<dbReference type="Gene3D" id="1.10.1000.11">
    <property type="entry name" value="Arf Nucleotide-binding Site Opener,domain 2"/>
    <property type="match status" value="1"/>
</dbReference>
<dbReference type="OMA" id="TRMLCSK"/>
<dbReference type="PANTHER" id="PTHR10663">
    <property type="entry name" value="GUANYL-NUCLEOTIDE EXCHANGE FACTOR"/>
    <property type="match status" value="1"/>
</dbReference>
<dbReference type="GO" id="GO:0005085">
    <property type="term" value="F:guanyl-nucleotide exchange factor activity"/>
    <property type="evidence" value="ECO:0007669"/>
    <property type="project" value="InterPro"/>
</dbReference>
<accession>C4Y371</accession>
<dbReference type="HOGENOM" id="CLU_008870_0_0_1"/>
<feature type="compositionally biased region" description="Basic and acidic residues" evidence="1">
    <location>
        <begin position="219"/>
        <end position="238"/>
    </location>
</feature>
<gene>
    <name evidence="3" type="ORF">CLUG_02984</name>
</gene>
<feature type="region of interest" description="Disordered" evidence="1">
    <location>
        <begin position="1"/>
        <end position="29"/>
    </location>
</feature>
<feature type="region of interest" description="Disordered" evidence="1">
    <location>
        <begin position="412"/>
        <end position="437"/>
    </location>
</feature>
<sequence>MPPVKMEEIRPDDETLTSKDPPSPPPADYKDIAAKLFREEFVSIEPEEYTQFLAASDNESAVIREHYMDMFTWDANLLASTRMLCSKLYLKGESQEIDRILSAFTKSYLKQHPSNVFSTGDFEQIYIVLYSLILLNTALHNGELAKTSKISQTDYIRNTVSTFQQSKKGARALSVRQKIRIERELQHYYEDLARHELYLKRADTPRRTNKRYSVAETIMSHESRPEGRPERHGDEARRANTSARHASTDPSGNTGTTNNTSASTNNTNTNNTNTNNTNTNNTNNTDNTNANTNANANTTNIPHDTASTDARDPNGLPPYSVHEAPSHMHANHHANLDAHLLGEYASSITPSGSSDNDFGRPSLAVSRTASAMSGASASSTPRARFGFTRALHSEATPAGSLRNYRSLDHLGASRTVSRRTSRTSMVTAETAPGDSVSTVSAEDFPLWDLPSPGGDKLLPDDFDAADYQDQVDLKLELQGAPYLKEGLLRLRILHNDLADSSTTADQAVVQAVNPAPGRFFSFFNRSFRASEQQSPMGTGGLFSGRPTEYFVVVSKGELRLYSFDPKVVKKQHARRKKLHKHADADEEDEEESERGDGNWLKNAANVGNYNLCATAARHEKPDAGSGRFAWSLTFPKVSKHQPKKFIFEAGTSEVAAEFVDTCNFWAAKISAIPALEESVSSIEYGWNDVDALLAMGDSFKRTKRLSRYEPIPKGVYLSSYVVQDSFSHDGMSQQFMSTLRYYNNLKHVYATFSQTKARFMAGLRKQARCSNYKLAVTNFDTRASEYKAELGRYKNYLQMLAQGLRLRFNSEAEEDIESWKAELAQSEPPLTEDQISTEIQRRLAERLDTESDLTRAVRNEIAKRMATEDEHAREELTPLVKSPKTFSFTNIKDSDVSPIGQLLSVDGKPDGELHQVKKELILSFSTNTITEEEEPEDERTG</sequence>
<dbReference type="InterPro" id="IPR035999">
    <property type="entry name" value="Sec7_dom_sf"/>
</dbReference>
<dbReference type="KEGG" id="clu:CLUG_02984"/>
<evidence type="ECO:0000313" key="4">
    <source>
        <dbReference type="Proteomes" id="UP000007703"/>
    </source>
</evidence>
<feature type="region of interest" description="Disordered" evidence="1">
    <location>
        <begin position="209"/>
        <end position="324"/>
    </location>
</feature>
<evidence type="ECO:0000259" key="2">
    <source>
        <dbReference type="PROSITE" id="PS50190"/>
    </source>
</evidence>
<feature type="compositionally biased region" description="Low complexity" evidence="1">
    <location>
        <begin position="253"/>
        <end position="300"/>
    </location>
</feature>
<dbReference type="GO" id="GO:0032012">
    <property type="term" value="P:regulation of ARF protein signal transduction"/>
    <property type="evidence" value="ECO:0007669"/>
    <property type="project" value="InterPro"/>
</dbReference>